<organism evidence="6 7">
    <name type="scientific">Variovorax terrae</name>
    <dbReference type="NCBI Taxonomy" id="2923278"/>
    <lineage>
        <taxon>Bacteria</taxon>
        <taxon>Pseudomonadati</taxon>
        <taxon>Pseudomonadota</taxon>
        <taxon>Betaproteobacteria</taxon>
        <taxon>Burkholderiales</taxon>
        <taxon>Comamonadaceae</taxon>
        <taxon>Variovorax</taxon>
    </lineage>
</organism>
<dbReference type="PROSITE" id="PS51755">
    <property type="entry name" value="OMPR_PHOB"/>
    <property type="match status" value="1"/>
</dbReference>
<protein>
    <submittedName>
        <fullName evidence="6">Two-component system response regulator CreB</fullName>
    </submittedName>
</protein>
<dbReference type="InterPro" id="IPR039420">
    <property type="entry name" value="WalR-like"/>
</dbReference>
<comment type="caution">
    <text evidence="6">The sequence shown here is derived from an EMBL/GenBank/DDBJ whole genome shotgun (WGS) entry which is preliminary data.</text>
</comment>
<dbReference type="Gene3D" id="6.10.250.690">
    <property type="match status" value="1"/>
</dbReference>
<dbReference type="GO" id="GO:0006355">
    <property type="term" value="P:regulation of DNA-templated transcription"/>
    <property type="evidence" value="ECO:0007669"/>
    <property type="project" value="InterPro"/>
</dbReference>
<dbReference type="GO" id="GO:0000156">
    <property type="term" value="F:phosphorelay response regulator activity"/>
    <property type="evidence" value="ECO:0007669"/>
    <property type="project" value="TreeGrafter"/>
</dbReference>
<dbReference type="GO" id="GO:0032993">
    <property type="term" value="C:protein-DNA complex"/>
    <property type="evidence" value="ECO:0007669"/>
    <property type="project" value="TreeGrafter"/>
</dbReference>
<dbReference type="Pfam" id="PF00072">
    <property type="entry name" value="Response_reg"/>
    <property type="match status" value="1"/>
</dbReference>
<feature type="modified residue" description="4-aspartylphosphate" evidence="2">
    <location>
        <position position="53"/>
    </location>
</feature>
<dbReference type="InterPro" id="IPR001867">
    <property type="entry name" value="OmpR/PhoB-type_DNA-bd"/>
</dbReference>
<evidence type="ECO:0000256" key="1">
    <source>
        <dbReference type="ARBA" id="ARBA00023125"/>
    </source>
</evidence>
<dbReference type="Proteomes" id="UP001139447">
    <property type="component" value="Unassembled WGS sequence"/>
</dbReference>
<dbReference type="PANTHER" id="PTHR48111">
    <property type="entry name" value="REGULATOR OF RPOS"/>
    <property type="match status" value="1"/>
</dbReference>
<dbReference type="PANTHER" id="PTHR48111:SF6">
    <property type="entry name" value="TRANSCRIPTIONAL REGULATORY PROTEIN CREB"/>
    <property type="match status" value="1"/>
</dbReference>
<dbReference type="RefSeq" id="WP_243308249.1">
    <property type="nucleotide sequence ID" value="NZ_JALGBI010000002.1"/>
</dbReference>
<dbReference type="NCBIfam" id="NF008296">
    <property type="entry name" value="PRK11083.1"/>
    <property type="match status" value="1"/>
</dbReference>
<proteinExistence type="predicted"/>
<feature type="domain" description="Response regulatory" evidence="4">
    <location>
        <begin position="4"/>
        <end position="117"/>
    </location>
</feature>
<evidence type="ECO:0000313" key="6">
    <source>
        <dbReference type="EMBL" id="MCJ0765146.1"/>
    </source>
</evidence>
<dbReference type="Gene3D" id="3.40.50.2300">
    <property type="match status" value="1"/>
</dbReference>
<feature type="domain" description="OmpR/PhoB-type" evidence="5">
    <location>
        <begin position="126"/>
        <end position="225"/>
    </location>
</feature>
<dbReference type="InterPro" id="IPR001789">
    <property type="entry name" value="Sig_transdc_resp-reg_receiver"/>
</dbReference>
<reference evidence="6" key="1">
    <citation type="submission" date="2022-03" db="EMBL/GenBank/DDBJ databases">
        <authorList>
            <person name="Woo C.Y."/>
        </authorList>
    </citation>
    <scope>NUCLEOTIDE SEQUENCE</scope>
    <source>
        <strain evidence="6">CYS-02</strain>
    </source>
</reference>
<dbReference type="GO" id="GO:0000976">
    <property type="term" value="F:transcription cis-regulatory region binding"/>
    <property type="evidence" value="ECO:0007669"/>
    <property type="project" value="TreeGrafter"/>
</dbReference>
<gene>
    <name evidence="6" type="primary">creB</name>
    <name evidence="6" type="ORF">MMF98_18180</name>
</gene>
<dbReference type="Gene3D" id="1.10.10.10">
    <property type="entry name" value="Winged helix-like DNA-binding domain superfamily/Winged helix DNA-binding domain"/>
    <property type="match status" value="1"/>
</dbReference>
<evidence type="ECO:0000259" key="4">
    <source>
        <dbReference type="PROSITE" id="PS50110"/>
    </source>
</evidence>
<dbReference type="Pfam" id="PF00486">
    <property type="entry name" value="Trans_reg_C"/>
    <property type="match status" value="1"/>
</dbReference>
<evidence type="ECO:0000259" key="5">
    <source>
        <dbReference type="PROSITE" id="PS51755"/>
    </source>
</evidence>
<dbReference type="InterPro" id="IPR036388">
    <property type="entry name" value="WH-like_DNA-bd_sf"/>
</dbReference>
<dbReference type="InterPro" id="IPR011006">
    <property type="entry name" value="CheY-like_superfamily"/>
</dbReference>
<keyword evidence="7" id="KW-1185">Reference proteome</keyword>
<dbReference type="EMBL" id="JALGBI010000002">
    <property type="protein sequence ID" value="MCJ0765146.1"/>
    <property type="molecule type" value="Genomic_DNA"/>
</dbReference>
<name>A0A9X1VWP1_9BURK</name>
<feature type="DNA-binding region" description="OmpR/PhoB-type" evidence="3">
    <location>
        <begin position="126"/>
        <end position="225"/>
    </location>
</feature>
<dbReference type="SMART" id="SM00448">
    <property type="entry name" value="REC"/>
    <property type="match status" value="1"/>
</dbReference>
<dbReference type="InterPro" id="IPR016032">
    <property type="entry name" value="Sig_transdc_resp-reg_C-effctor"/>
</dbReference>
<dbReference type="AlphaFoldDB" id="A0A9X1VWP1"/>
<accession>A0A9X1VWP1</accession>
<dbReference type="GO" id="GO:0005829">
    <property type="term" value="C:cytosol"/>
    <property type="evidence" value="ECO:0007669"/>
    <property type="project" value="TreeGrafter"/>
</dbReference>
<evidence type="ECO:0000256" key="3">
    <source>
        <dbReference type="PROSITE-ProRule" id="PRU01091"/>
    </source>
</evidence>
<dbReference type="CDD" id="cd00383">
    <property type="entry name" value="trans_reg_C"/>
    <property type="match status" value="1"/>
</dbReference>
<sequence length="225" mass="24785">MPARVLLLEDDPAIARTVVYAIEREGLQVTHSLLLQDARQLLRVQTFDLLVLDVGLPDGSGLDLCREVRAAGGTPVLILSARGEELDRVLGLELGADDYLAKPFSPRELAARVKALLRRTAAMTAVPMAHTTPFHDDGMGQRMHLHGRPLPLTRREYRLLACLLAGAGRIHTRDALLAAAWGDDSDSTDRTVDTHVKTLRAKLREADPAREYIVTHRGMGYCLDL</sequence>
<evidence type="ECO:0000256" key="2">
    <source>
        <dbReference type="PROSITE-ProRule" id="PRU00169"/>
    </source>
</evidence>
<keyword evidence="1 3" id="KW-0238">DNA-binding</keyword>
<dbReference type="SUPFAM" id="SSF52172">
    <property type="entry name" value="CheY-like"/>
    <property type="match status" value="1"/>
</dbReference>
<dbReference type="SUPFAM" id="SSF46894">
    <property type="entry name" value="C-terminal effector domain of the bipartite response regulators"/>
    <property type="match status" value="1"/>
</dbReference>
<dbReference type="PROSITE" id="PS50110">
    <property type="entry name" value="RESPONSE_REGULATORY"/>
    <property type="match status" value="1"/>
</dbReference>
<evidence type="ECO:0000313" key="7">
    <source>
        <dbReference type="Proteomes" id="UP001139447"/>
    </source>
</evidence>
<keyword evidence="2" id="KW-0597">Phosphoprotein</keyword>
<dbReference type="SMART" id="SM00862">
    <property type="entry name" value="Trans_reg_C"/>
    <property type="match status" value="1"/>
</dbReference>